<feature type="domain" description="Response regulatory" evidence="2">
    <location>
        <begin position="7"/>
        <end position="124"/>
    </location>
</feature>
<gene>
    <name evidence="4" type="ORF">FF098_015040</name>
    <name evidence="3" type="ORF">GCM10011355_26880</name>
</gene>
<dbReference type="RefSeq" id="WP_155142048.1">
    <property type="nucleotide sequence ID" value="NZ_BMGZ01000003.1"/>
</dbReference>
<keyword evidence="1" id="KW-0597">Phosphoprotein</keyword>
<dbReference type="SMART" id="SM00448">
    <property type="entry name" value="REC"/>
    <property type="match status" value="1"/>
</dbReference>
<name>A0A8J3A566_9PROT</name>
<evidence type="ECO:0000313" key="4">
    <source>
        <dbReference type="EMBL" id="NHK29233.1"/>
    </source>
</evidence>
<feature type="modified residue" description="4-aspartylphosphate" evidence="1">
    <location>
        <position position="59"/>
    </location>
</feature>
<protein>
    <submittedName>
        <fullName evidence="4">Response regulator</fullName>
    </submittedName>
</protein>
<proteinExistence type="predicted"/>
<dbReference type="Proteomes" id="UP000621856">
    <property type="component" value="Unassembled WGS sequence"/>
</dbReference>
<dbReference type="GO" id="GO:0000160">
    <property type="term" value="P:phosphorelay signal transduction system"/>
    <property type="evidence" value="ECO:0007669"/>
    <property type="project" value="InterPro"/>
</dbReference>
<dbReference type="Pfam" id="PF00072">
    <property type="entry name" value="Response_reg"/>
    <property type="match status" value="1"/>
</dbReference>
<dbReference type="Gene3D" id="3.30.565.10">
    <property type="entry name" value="Histidine kinase-like ATPase, C-terminal domain"/>
    <property type="match status" value="1"/>
</dbReference>
<reference evidence="4 6" key="2">
    <citation type="submission" date="2020-02" db="EMBL/GenBank/DDBJ databases">
        <title>Genome sequence of Parvularcula flava strain NH6-79.</title>
        <authorList>
            <person name="Abdul Karim M.H."/>
            <person name="Lam M.Q."/>
            <person name="Chen S.J."/>
            <person name="Yahya A."/>
            <person name="Shahir S."/>
            <person name="Shamsir M.S."/>
            <person name="Chong C.S."/>
        </authorList>
    </citation>
    <scope>NUCLEOTIDE SEQUENCE [LARGE SCALE GENOMIC DNA]</scope>
    <source>
        <strain evidence="4 6">NH6-79</strain>
    </source>
</reference>
<organism evidence="3 5">
    <name type="scientific">Aquisalinus luteolus</name>
    <dbReference type="NCBI Taxonomy" id="1566827"/>
    <lineage>
        <taxon>Bacteria</taxon>
        <taxon>Pseudomonadati</taxon>
        <taxon>Pseudomonadota</taxon>
        <taxon>Alphaproteobacteria</taxon>
        <taxon>Parvularculales</taxon>
        <taxon>Parvularculaceae</taxon>
        <taxon>Aquisalinus</taxon>
    </lineage>
</organism>
<evidence type="ECO:0000313" key="5">
    <source>
        <dbReference type="Proteomes" id="UP000621856"/>
    </source>
</evidence>
<dbReference type="Gene3D" id="3.40.50.2300">
    <property type="match status" value="1"/>
</dbReference>
<keyword evidence="6" id="KW-1185">Reference proteome</keyword>
<comment type="caution">
    <text evidence="3">The sequence shown here is derived from an EMBL/GenBank/DDBJ whole genome shotgun (WGS) entry which is preliminary data.</text>
</comment>
<accession>A0A8J3A566</accession>
<evidence type="ECO:0000259" key="2">
    <source>
        <dbReference type="PROSITE" id="PS50110"/>
    </source>
</evidence>
<dbReference type="InterPro" id="IPR001789">
    <property type="entry name" value="Sig_transdc_resp-reg_receiver"/>
</dbReference>
<dbReference type="Proteomes" id="UP000818603">
    <property type="component" value="Unassembled WGS sequence"/>
</dbReference>
<evidence type="ECO:0000313" key="3">
    <source>
        <dbReference type="EMBL" id="GGH99886.1"/>
    </source>
</evidence>
<reference evidence="3" key="3">
    <citation type="submission" date="2020-09" db="EMBL/GenBank/DDBJ databases">
        <authorList>
            <person name="Sun Q."/>
            <person name="Zhou Y."/>
        </authorList>
    </citation>
    <scope>NUCLEOTIDE SEQUENCE</scope>
    <source>
        <strain evidence="3">CGMCC 1.14984</strain>
    </source>
</reference>
<evidence type="ECO:0000256" key="1">
    <source>
        <dbReference type="PROSITE-ProRule" id="PRU00169"/>
    </source>
</evidence>
<sequence>MNKKILDILIVENDDIDFLAIKRHLNWSGKAEFRLTRAISAEAALAAVGDVSFHCALVDYTIGSEKTFDLLQKFGGHEGDFPVVVLTGHNVGLLEDAALQKDAFDFLEKTALTQQLLQRTIFYAIENHQVMANLRVALEDAQSRATMKRHILSLVNEQIEPALTAISQASGDAEQVRAMAEQGLSFLKTLSSYTSLDEENVRLGLESFSGSSLFEAMIERLTSLARQQGVTVTISHAGLDEINLQGDREKLGQLVEAIASRLVASDSVGKLSIEAMQEDGQLVFNMTAAPRPDEKAPILCDILSANHFYSKTGRHDVSLLSLASAYKLISLMKGAITLPSQDMCRISIPVTVSGRSGERPVRLLFPAREQYYPRDAKA</sequence>
<dbReference type="InterPro" id="IPR011006">
    <property type="entry name" value="CheY-like_superfamily"/>
</dbReference>
<dbReference type="AlphaFoldDB" id="A0A8J3A566"/>
<dbReference type="SUPFAM" id="SSF52172">
    <property type="entry name" value="CheY-like"/>
    <property type="match status" value="1"/>
</dbReference>
<dbReference type="PROSITE" id="PS50110">
    <property type="entry name" value="RESPONSE_REGULATORY"/>
    <property type="match status" value="1"/>
</dbReference>
<reference evidence="3" key="1">
    <citation type="journal article" date="2014" name="Int. J. Syst. Evol. Microbiol.">
        <title>Complete genome sequence of Corynebacterium casei LMG S-19264T (=DSM 44701T), isolated from a smear-ripened cheese.</title>
        <authorList>
            <consortium name="US DOE Joint Genome Institute (JGI-PGF)"/>
            <person name="Walter F."/>
            <person name="Albersmeier A."/>
            <person name="Kalinowski J."/>
            <person name="Ruckert C."/>
        </authorList>
    </citation>
    <scope>NUCLEOTIDE SEQUENCE</scope>
    <source>
        <strain evidence="3">CGMCC 1.14984</strain>
    </source>
</reference>
<dbReference type="InterPro" id="IPR036890">
    <property type="entry name" value="HATPase_C_sf"/>
</dbReference>
<dbReference type="EMBL" id="BMGZ01000003">
    <property type="protein sequence ID" value="GGH99886.1"/>
    <property type="molecule type" value="Genomic_DNA"/>
</dbReference>
<evidence type="ECO:0000313" key="6">
    <source>
        <dbReference type="Proteomes" id="UP000818603"/>
    </source>
</evidence>
<dbReference type="EMBL" id="VCJR02000003">
    <property type="protein sequence ID" value="NHK29233.1"/>
    <property type="molecule type" value="Genomic_DNA"/>
</dbReference>